<dbReference type="Proteomes" id="UP001291653">
    <property type="component" value="Unassembled WGS sequence"/>
</dbReference>
<dbReference type="NCBIfam" id="TIGR02243">
    <property type="entry name" value="putative baseplate assembly protein"/>
    <property type="match status" value="1"/>
</dbReference>
<reference evidence="1 2" key="1">
    <citation type="submission" date="2022-10" db="EMBL/GenBank/DDBJ databases">
        <title>Draft genome sequence of Streptomyces sp. YSPA8.</title>
        <authorList>
            <person name="Moriuchi R."/>
            <person name="Dohra H."/>
            <person name="Yamamura H."/>
            <person name="Kodani S."/>
        </authorList>
    </citation>
    <scope>NUCLEOTIDE SEQUENCE [LARGE SCALE GENOMIC DNA]</scope>
    <source>
        <strain evidence="1 2">YSPA8</strain>
    </source>
</reference>
<gene>
    <name evidence="1" type="ORF">SYYSPA8_03790</name>
</gene>
<dbReference type="InterPro" id="IPR011749">
    <property type="entry name" value="CHP02243"/>
</dbReference>
<comment type="caution">
    <text evidence="1">The sequence shown here is derived from an EMBL/GenBank/DDBJ whole genome shotgun (WGS) entry which is preliminary data.</text>
</comment>
<keyword evidence="2" id="KW-1185">Reference proteome</keyword>
<evidence type="ECO:0000313" key="1">
    <source>
        <dbReference type="EMBL" id="GLF93377.1"/>
    </source>
</evidence>
<evidence type="ECO:0000313" key="2">
    <source>
        <dbReference type="Proteomes" id="UP001291653"/>
    </source>
</evidence>
<dbReference type="RefSeq" id="WP_323445452.1">
    <property type="nucleotide sequence ID" value="NZ_BSBI01000001.1"/>
</dbReference>
<dbReference type="EMBL" id="BSBI01000001">
    <property type="protein sequence ID" value="GLF93377.1"/>
    <property type="molecule type" value="Genomic_DNA"/>
</dbReference>
<protein>
    <submittedName>
        <fullName evidence="1">Baseplate J/gp47 family protein</fullName>
    </submittedName>
</protein>
<accession>A0ABQ5NSN0</accession>
<organism evidence="1 2">
    <name type="scientific">Streptomyces yaizuensis</name>
    <dbReference type="NCBI Taxonomy" id="2989713"/>
    <lineage>
        <taxon>Bacteria</taxon>
        <taxon>Bacillati</taxon>
        <taxon>Actinomycetota</taxon>
        <taxon>Actinomycetes</taxon>
        <taxon>Kitasatosporales</taxon>
        <taxon>Streptomycetaceae</taxon>
        <taxon>Streptomyces</taxon>
    </lineage>
</organism>
<proteinExistence type="predicted"/>
<name>A0ABQ5NSN0_9ACTN</name>
<sequence>MTLPPPKLDDLTWADMMAAVRRRIPAESDGRWTLHAPVDPGITLLELFAYLLEQRLYWLDQVPDALVVAILRLLGVDPPRPARPAATVLRLAARWPDTETPVVPAGTALSRDPLGRTTFTLDDGVSVLPLEAGGEVTVVTDRDRSADLRSGRAVPLLAADGAPATARFTLPLAGELPAPGPLSLLVEVAAPAACPAAWLPGAVVGVPPPAELTWSWFRPGTDRAGPFTRVEDGTAGLRRSGVVRLHPPAGWTTADRGLLLATGAATFAAPPRLLRLAVNVSAARHREERTVTGEELAGQLRGWLRLPGQRLELPGAAGRLLSAELELSGERWRPVPDFTFGAPGERIFTLDRTAGALVFGDGLTGHIPGPEGTVRVRYTVGGGRDGNGGLTENWLPAEDALTRYGAVTGTNLVQAQGGTDPETVAAARARAAGVLGEVTRAVTADDYVTLARTTPGVAVARAHASVGEHPGFPCSPVPGAVTVRIVPLVPRDDAPDTVAEPRPDPGALRAVAERLAAARLLTSEVFVRPPDYRAVALRVDLTDVPADRARVASVAAAALRRFLDPLTGGDTGDGWPFGQPLRPSSLLRAAQRALGDLAEVAGVRIGLDGAVPGEDCRDVRIGAAELPALRSVRIRAVAAPGGGEGLE</sequence>